<evidence type="ECO:0000256" key="1">
    <source>
        <dbReference type="ARBA" id="ARBA00023172"/>
    </source>
</evidence>
<dbReference type="PANTHER" id="PTHR33480:SF1">
    <property type="entry name" value="TYR RECOMBINASE DOMAIN-CONTAINING PROTEIN"/>
    <property type="match status" value="1"/>
</dbReference>
<dbReference type="Proteomes" id="UP000078542">
    <property type="component" value="Unassembled WGS sequence"/>
</dbReference>
<dbReference type="STRING" id="456900.A0A151IAH1"/>
<gene>
    <name evidence="2" type="ORF">ALC62_12893</name>
</gene>
<dbReference type="GO" id="GO:0003677">
    <property type="term" value="F:DNA binding"/>
    <property type="evidence" value="ECO:0007669"/>
    <property type="project" value="InterPro"/>
</dbReference>
<accession>A0A151IAH1</accession>
<dbReference type="EMBL" id="KQ978210">
    <property type="protein sequence ID" value="KYM96449.1"/>
    <property type="molecule type" value="Genomic_DNA"/>
</dbReference>
<dbReference type="GO" id="GO:0006310">
    <property type="term" value="P:DNA recombination"/>
    <property type="evidence" value="ECO:0007669"/>
    <property type="project" value="UniProtKB-KW"/>
</dbReference>
<proteinExistence type="predicted"/>
<organism evidence="2 3">
    <name type="scientific">Cyphomyrmex costatus</name>
    <dbReference type="NCBI Taxonomy" id="456900"/>
    <lineage>
        <taxon>Eukaryota</taxon>
        <taxon>Metazoa</taxon>
        <taxon>Ecdysozoa</taxon>
        <taxon>Arthropoda</taxon>
        <taxon>Hexapoda</taxon>
        <taxon>Insecta</taxon>
        <taxon>Pterygota</taxon>
        <taxon>Neoptera</taxon>
        <taxon>Endopterygota</taxon>
        <taxon>Hymenoptera</taxon>
        <taxon>Apocrita</taxon>
        <taxon>Aculeata</taxon>
        <taxon>Formicoidea</taxon>
        <taxon>Formicidae</taxon>
        <taxon>Myrmicinae</taxon>
        <taxon>Cyphomyrmex</taxon>
    </lineage>
</organism>
<dbReference type="SUPFAM" id="SSF56349">
    <property type="entry name" value="DNA breaking-rejoining enzymes"/>
    <property type="match status" value="1"/>
</dbReference>
<dbReference type="GO" id="GO:0015074">
    <property type="term" value="P:DNA integration"/>
    <property type="evidence" value="ECO:0007669"/>
    <property type="project" value="InterPro"/>
</dbReference>
<reference evidence="2 3" key="1">
    <citation type="submission" date="2016-03" db="EMBL/GenBank/DDBJ databases">
        <title>Cyphomyrmex costatus WGS genome.</title>
        <authorList>
            <person name="Nygaard S."/>
            <person name="Hu H."/>
            <person name="Boomsma J."/>
            <person name="Zhang G."/>
        </authorList>
    </citation>
    <scope>NUCLEOTIDE SEQUENCE [LARGE SCALE GENOMIC DNA]</scope>
    <source>
        <strain evidence="2">MS0001</strain>
        <tissue evidence="2">Whole body</tissue>
    </source>
</reference>
<keyword evidence="3" id="KW-1185">Reference proteome</keyword>
<dbReference type="InterPro" id="IPR013762">
    <property type="entry name" value="Integrase-like_cat_sf"/>
</dbReference>
<evidence type="ECO:0000313" key="3">
    <source>
        <dbReference type="Proteomes" id="UP000078542"/>
    </source>
</evidence>
<keyword evidence="1" id="KW-0233">DNA recombination</keyword>
<protein>
    <submittedName>
        <fullName evidence="2">Uncharacterized protein</fullName>
    </submittedName>
</protein>
<dbReference type="Gene3D" id="1.10.443.10">
    <property type="entry name" value="Intergrase catalytic core"/>
    <property type="match status" value="1"/>
</dbReference>
<dbReference type="AlphaFoldDB" id="A0A151IAH1"/>
<dbReference type="InterPro" id="IPR011010">
    <property type="entry name" value="DNA_brk_join_enz"/>
</dbReference>
<name>A0A151IAH1_9HYME</name>
<sequence>MYVDKSNTKSKQHCCIFCLKLQSQLARHLETVHRDEPEVKKFSILPKKNPERKKIIDILRKKGNFKHNKIAEINKGKLIVSRRPHKDTKNTAIHFTACKKCNGYYAKSTIRHHVRKCFKRNFKHNRGVMVMGKKVTCRIHEAASEQLRNIIFPILQEDKVVRAIRFDKLVILYGNQLCLKYTHQHQHDMIRAKLRLTGRFKLAFREINNKIKNFESLYHPRNYDDCISAIKVVAGYNNIDNTYKAPATATSLSTLIKKIAQVEIMECIKQQDAEKQRLVEDFLKLLTVDIGTSVNTTVAETQSTRKRHKVQLPSMEDIKTLYTHLKEKRIEACTALKQFFSFDNWLSLTEATLTSVHVFNRRRAGEIERTLIEDFKTYERINKNMYSDMYTSLSAQNKKIAERYVRFSIRGKLGRTVPVLLPNDLLECINLILQFREEAKVPKQNPYVFGLPSNDKRRYKYLRACTLMRKFAVECNAVYANTLRGTILRKHVATHCMQLNLNDVDVSDLANFMGHAEKIHKDIYRQPLPSIEILKISQYLEAVQGYNKNDNDSSSSNEFEEDIEMGSFNNTDNTDNSDKIEAEDLHAWKDVRKKFYINKYSYNSALARNGMSNYRPLLASRRTPPYGKTKRIRWSVQEKNAALKAFGKYINNCTLPSFKVIQETRKKYHVLRNRTTPQIKTWISNQHKGHKNHVSCLIFINFILYSSTLIKKISDY</sequence>
<evidence type="ECO:0000313" key="2">
    <source>
        <dbReference type="EMBL" id="KYM96449.1"/>
    </source>
</evidence>
<dbReference type="PANTHER" id="PTHR33480">
    <property type="entry name" value="SET DOMAIN-CONTAINING PROTEIN-RELATED"/>
    <property type="match status" value="1"/>
</dbReference>